<evidence type="ECO:0000313" key="3">
    <source>
        <dbReference type="Proteomes" id="UP001162483"/>
    </source>
</evidence>
<name>A0ABN9G887_9NEOB</name>
<protein>
    <submittedName>
        <fullName evidence="2">Uncharacterized protein</fullName>
    </submittedName>
</protein>
<gene>
    <name evidence="2" type="ORF">SPARVUS_LOCUS13618473</name>
</gene>
<organism evidence="2 3">
    <name type="scientific">Staurois parvus</name>
    <dbReference type="NCBI Taxonomy" id="386267"/>
    <lineage>
        <taxon>Eukaryota</taxon>
        <taxon>Metazoa</taxon>
        <taxon>Chordata</taxon>
        <taxon>Craniata</taxon>
        <taxon>Vertebrata</taxon>
        <taxon>Euteleostomi</taxon>
        <taxon>Amphibia</taxon>
        <taxon>Batrachia</taxon>
        <taxon>Anura</taxon>
        <taxon>Neobatrachia</taxon>
        <taxon>Ranoidea</taxon>
        <taxon>Ranidae</taxon>
        <taxon>Staurois</taxon>
    </lineage>
</organism>
<dbReference type="Proteomes" id="UP001162483">
    <property type="component" value="Unassembled WGS sequence"/>
</dbReference>
<feature type="non-terminal residue" evidence="2">
    <location>
        <position position="66"/>
    </location>
</feature>
<evidence type="ECO:0000256" key="1">
    <source>
        <dbReference type="SAM" id="MobiDB-lite"/>
    </source>
</evidence>
<evidence type="ECO:0000313" key="2">
    <source>
        <dbReference type="EMBL" id="CAI9605594.1"/>
    </source>
</evidence>
<proteinExistence type="predicted"/>
<sequence>MNCPTTRLDYPYLNRPCLSHRYPLSPREPDVPRMLGGSCASPDSTARVPLNPRDPCPGVGCPPVAR</sequence>
<accession>A0ABN9G887</accession>
<feature type="region of interest" description="Disordered" evidence="1">
    <location>
        <begin position="24"/>
        <end position="66"/>
    </location>
</feature>
<reference evidence="2" key="1">
    <citation type="submission" date="2023-05" db="EMBL/GenBank/DDBJ databases">
        <authorList>
            <person name="Stuckert A."/>
        </authorList>
    </citation>
    <scope>NUCLEOTIDE SEQUENCE</scope>
</reference>
<dbReference type="EMBL" id="CATNWA010018151">
    <property type="protein sequence ID" value="CAI9605594.1"/>
    <property type="molecule type" value="Genomic_DNA"/>
</dbReference>
<keyword evidence="3" id="KW-1185">Reference proteome</keyword>
<comment type="caution">
    <text evidence="2">The sequence shown here is derived from an EMBL/GenBank/DDBJ whole genome shotgun (WGS) entry which is preliminary data.</text>
</comment>